<sequence length="189" mass="21572">MFEGIQPPHVAFYSESIRFHVESAMSSIDALASFAEMTNQTNGSYEITGGMQDDLLNHLQNLFLHSATVSRYFWPSKPGKNELHKKRAKQLQEAFGIEDSSPLKSRKLRNKLEHFDENLDLYLNNKPIVGYILPAYVGGEIESEGVPVHIFRAFYIDTGEFEVLGDKFKVQPIVDEICKIHSQFYPRST</sequence>
<evidence type="ECO:0000313" key="1">
    <source>
        <dbReference type="EMBL" id="PSV98971.1"/>
    </source>
</evidence>
<name>A0A2T3MPK5_9GAMM</name>
<evidence type="ECO:0000313" key="2">
    <source>
        <dbReference type="Proteomes" id="UP000240904"/>
    </source>
</evidence>
<accession>A0A2T3MPK5</accession>
<comment type="caution">
    <text evidence="1">The sequence shown here is derived from an EMBL/GenBank/DDBJ whole genome shotgun (WGS) entry which is preliminary data.</text>
</comment>
<dbReference type="EMBL" id="PYMC01000032">
    <property type="protein sequence ID" value="PSV98971.1"/>
    <property type="molecule type" value="Genomic_DNA"/>
</dbReference>
<keyword evidence="2" id="KW-1185">Reference proteome</keyword>
<protein>
    <submittedName>
        <fullName evidence="1">Uncharacterized protein</fullName>
    </submittedName>
</protein>
<dbReference type="Proteomes" id="UP000240904">
    <property type="component" value="Unassembled WGS sequence"/>
</dbReference>
<gene>
    <name evidence="1" type="ORF">C9I89_21975</name>
</gene>
<reference evidence="1 2" key="1">
    <citation type="submission" date="2018-03" db="EMBL/GenBank/DDBJ databases">
        <title>Whole genome sequencing of Histamine producing bacteria.</title>
        <authorList>
            <person name="Butler K."/>
        </authorList>
    </citation>
    <scope>NUCLEOTIDE SEQUENCE [LARGE SCALE GENOMIC DNA]</scope>
    <source>
        <strain evidence="1 2">DSM 16190</strain>
    </source>
</reference>
<dbReference type="OrthoDB" id="1359545at2"/>
<organism evidence="1 2">
    <name type="scientific">Photobacterium lipolyticum</name>
    <dbReference type="NCBI Taxonomy" id="266810"/>
    <lineage>
        <taxon>Bacteria</taxon>
        <taxon>Pseudomonadati</taxon>
        <taxon>Pseudomonadota</taxon>
        <taxon>Gammaproteobacteria</taxon>
        <taxon>Vibrionales</taxon>
        <taxon>Vibrionaceae</taxon>
        <taxon>Photobacterium</taxon>
    </lineage>
</organism>
<dbReference type="RefSeq" id="WP_107285467.1">
    <property type="nucleotide sequence ID" value="NZ_PYMC01000032.1"/>
</dbReference>
<dbReference type="AlphaFoldDB" id="A0A2T3MPK5"/>
<proteinExistence type="predicted"/>